<proteinExistence type="predicted"/>
<keyword evidence="1" id="KW-0732">Signal</keyword>
<evidence type="ECO:0000313" key="3">
    <source>
        <dbReference type="Proteomes" id="UP001432222"/>
    </source>
</evidence>
<dbReference type="RefSeq" id="WP_328953012.1">
    <property type="nucleotide sequence ID" value="NZ_CP108110.1"/>
</dbReference>
<feature type="chain" id="PRO_5045977617" evidence="1">
    <location>
        <begin position="27"/>
        <end position="429"/>
    </location>
</feature>
<organism evidence="2 3">
    <name type="scientific">Kitasatospora purpeofusca</name>
    <dbReference type="NCBI Taxonomy" id="67352"/>
    <lineage>
        <taxon>Bacteria</taxon>
        <taxon>Bacillati</taxon>
        <taxon>Actinomycetota</taxon>
        <taxon>Actinomycetes</taxon>
        <taxon>Kitasatosporales</taxon>
        <taxon>Streptomycetaceae</taxon>
        <taxon>Kitasatospora</taxon>
    </lineage>
</organism>
<keyword evidence="3" id="KW-1185">Reference proteome</keyword>
<sequence>MRARSAMAVAALTALVLTLPVTTASATPAALPVGPGQATAPAAFVPLGITRALDTRSYQENPAGAARKLQPGESFDVPLSNWKNHPPRELPVVPADATAVVVNVTATNTTADGYLTVRRDGDMPGAPTTSTLNFKAGETLSNMITVAVDPRGADTSPQINVYNNAGTTDVVVDILGYYTPSTPQRPTQKYDSIRPVRLSDTRVEGGRLGSDSVVTANVARRDLGTADARAVVLNVTAVDPSTEGFVVAHPSSSPLPAEGSHLNYGPGRTVANQVVVPVGPDGIIEFFNTGSTDLVVDIVGYYGPSGHNLYSAMTEQGRLLDTRQSSSQLAFSTRRLPVAGVSGVPGDATSVTLNVTVTEPRADGHLEVFGSDDPGYRPGTSNLNFNAGQTVANGVTTDLGGDPGSVDIYHHSAGRSQLIADLTGYFVEG</sequence>
<accession>A0ABZ1TT95</accession>
<protein>
    <submittedName>
        <fullName evidence="2">Uncharacterized protein</fullName>
    </submittedName>
</protein>
<dbReference type="Proteomes" id="UP001432222">
    <property type="component" value="Chromosome"/>
</dbReference>
<evidence type="ECO:0000256" key="1">
    <source>
        <dbReference type="SAM" id="SignalP"/>
    </source>
</evidence>
<evidence type="ECO:0000313" key="2">
    <source>
        <dbReference type="EMBL" id="WUQ81938.1"/>
    </source>
</evidence>
<gene>
    <name evidence="2" type="ORF">OHA16_02470</name>
</gene>
<feature type="signal peptide" evidence="1">
    <location>
        <begin position="1"/>
        <end position="26"/>
    </location>
</feature>
<name>A0ABZ1TT95_9ACTN</name>
<dbReference type="EMBL" id="CP108110">
    <property type="protein sequence ID" value="WUQ81938.1"/>
    <property type="molecule type" value="Genomic_DNA"/>
</dbReference>
<reference evidence="2" key="1">
    <citation type="submission" date="2022-10" db="EMBL/GenBank/DDBJ databases">
        <title>The complete genomes of actinobacterial strains from the NBC collection.</title>
        <authorList>
            <person name="Joergensen T.S."/>
            <person name="Alvarez Arevalo M."/>
            <person name="Sterndorff E.B."/>
            <person name="Faurdal D."/>
            <person name="Vuksanovic O."/>
            <person name="Mourched A.-S."/>
            <person name="Charusanti P."/>
            <person name="Shaw S."/>
            <person name="Blin K."/>
            <person name="Weber T."/>
        </authorList>
    </citation>
    <scope>NUCLEOTIDE SEQUENCE</scope>
    <source>
        <strain evidence="2">NBC_00222</strain>
    </source>
</reference>